<dbReference type="Pfam" id="PF00098">
    <property type="entry name" value="zf-CCHC"/>
    <property type="match status" value="1"/>
</dbReference>
<evidence type="ECO:0000259" key="3">
    <source>
        <dbReference type="PROSITE" id="PS50158"/>
    </source>
</evidence>
<evidence type="ECO:0000313" key="4">
    <source>
        <dbReference type="EMBL" id="GBG84950.1"/>
    </source>
</evidence>
<comment type="caution">
    <text evidence="4">The sequence shown here is derived from an EMBL/GenBank/DDBJ whole genome shotgun (WGS) entry which is preliminary data.</text>
</comment>
<gene>
    <name evidence="4" type="ORF">CBR_g39413</name>
</gene>
<dbReference type="InterPro" id="IPR036875">
    <property type="entry name" value="Znf_CCHC_sf"/>
</dbReference>
<dbReference type="GO" id="GO:0008270">
    <property type="term" value="F:zinc ion binding"/>
    <property type="evidence" value="ECO:0007669"/>
    <property type="project" value="UniProtKB-KW"/>
</dbReference>
<dbReference type="InterPro" id="IPR001878">
    <property type="entry name" value="Znf_CCHC"/>
</dbReference>
<keyword evidence="5" id="KW-1185">Reference proteome</keyword>
<dbReference type="Proteomes" id="UP000265515">
    <property type="component" value="Unassembled WGS sequence"/>
</dbReference>
<keyword evidence="1" id="KW-0479">Metal-binding</keyword>
<dbReference type="Gramene" id="GBG84950">
    <property type="protein sequence ID" value="GBG84950"/>
    <property type="gene ID" value="CBR_g39413"/>
</dbReference>
<dbReference type="SUPFAM" id="SSF57756">
    <property type="entry name" value="Retrovirus zinc finger-like domains"/>
    <property type="match status" value="1"/>
</dbReference>
<protein>
    <recommendedName>
        <fullName evidence="3">CCHC-type domain-containing protein</fullName>
    </recommendedName>
</protein>
<name>A0A388LRJ4_CHABU</name>
<reference evidence="4 5" key="1">
    <citation type="journal article" date="2018" name="Cell">
        <title>The Chara Genome: Secondary Complexity and Implications for Plant Terrestrialization.</title>
        <authorList>
            <person name="Nishiyama T."/>
            <person name="Sakayama H."/>
            <person name="Vries J.D."/>
            <person name="Buschmann H."/>
            <person name="Saint-Marcoux D."/>
            <person name="Ullrich K.K."/>
            <person name="Haas F.B."/>
            <person name="Vanderstraeten L."/>
            <person name="Becker D."/>
            <person name="Lang D."/>
            <person name="Vosolsobe S."/>
            <person name="Rombauts S."/>
            <person name="Wilhelmsson P.K.I."/>
            <person name="Janitza P."/>
            <person name="Kern R."/>
            <person name="Heyl A."/>
            <person name="Rumpler F."/>
            <person name="Villalobos L.I.A.C."/>
            <person name="Clay J.M."/>
            <person name="Skokan R."/>
            <person name="Toyoda A."/>
            <person name="Suzuki Y."/>
            <person name="Kagoshima H."/>
            <person name="Schijlen E."/>
            <person name="Tajeshwar N."/>
            <person name="Catarino B."/>
            <person name="Hetherington A.J."/>
            <person name="Saltykova A."/>
            <person name="Bonnot C."/>
            <person name="Breuninger H."/>
            <person name="Symeonidi A."/>
            <person name="Radhakrishnan G.V."/>
            <person name="Van Nieuwerburgh F."/>
            <person name="Deforce D."/>
            <person name="Chang C."/>
            <person name="Karol K.G."/>
            <person name="Hedrich R."/>
            <person name="Ulvskov P."/>
            <person name="Glockner G."/>
            <person name="Delwiche C.F."/>
            <person name="Petrasek J."/>
            <person name="Van de Peer Y."/>
            <person name="Friml J."/>
            <person name="Beilby M."/>
            <person name="Dolan L."/>
            <person name="Kohara Y."/>
            <person name="Sugano S."/>
            <person name="Fujiyama A."/>
            <person name="Delaux P.-M."/>
            <person name="Quint M."/>
            <person name="TheiBen G."/>
            <person name="Hagemann M."/>
            <person name="Harholt J."/>
            <person name="Dunand C."/>
            <person name="Zachgo S."/>
            <person name="Langdale J."/>
            <person name="Maumus F."/>
            <person name="Straeten D.V.D."/>
            <person name="Gould S.B."/>
            <person name="Rensing S.A."/>
        </authorList>
    </citation>
    <scope>NUCLEOTIDE SEQUENCE [LARGE SCALE GENOMIC DNA]</scope>
    <source>
        <strain evidence="4 5">S276</strain>
    </source>
</reference>
<dbReference type="PROSITE" id="PS50158">
    <property type="entry name" value="ZF_CCHC"/>
    <property type="match status" value="1"/>
</dbReference>
<accession>A0A388LRJ4</accession>
<keyword evidence="1" id="KW-0862">Zinc</keyword>
<sequence length="292" mass="33427">MSGTVPGISPAVNPPAAVSCYLCGKVGHYARNCWAAGNGKPPPQIQQGQTSGTADEEMNEMKMYFRKKIQREKMEEERSDLEREEQRRKQEEMRREAKRLREVDAREARLEARLVKLVSQHTKSERNVTAPVMKKKSPRTKARVLREICNYIDESEDESDEVKHEAARLVDAIERRKGKRRNGEEKAISTTRVRTTKTTPIIIEDVPEEAHTPPTREKENVEGVYGGVLEFVLEMHKTLSAKKVPELRRICNEEGIEWKRKDVAVSEIVRCRAKLAFGEANDSTYVSPLSRR</sequence>
<evidence type="ECO:0000256" key="2">
    <source>
        <dbReference type="SAM" id="MobiDB-lite"/>
    </source>
</evidence>
<feature type="compositionally biased region" description="Basic and acidic residues" evidence="2">
    <location>
        <begin position="71"/>
        <end position="99"/>
    </location>
</feature>
<feature type="domain" description="CCHC-type" evidence="3">
    <location>
        <begin position="20"/>
        <end position="33"/>
    </location>
</feature>
<dbReference type="AlphaFoldDB" id="A0A388LRJ4"/>
<evidence type="ECO:0000313" key="5">
    <source>
        <dbReference type="Proteomes" id="UP000265515"/>
    </source>
</evidence>
<organism evidence="4 5">
    <name type="scientific">Chara braunii</name>
    <name type="common">Braun's stonewort</name>
    <dbReference type="NCBI Taxonomy" id="69332"/>
    <lineage>
        <taxon>Eukaryota</taxon>
        <taxon>Viridiplantae</taxon>
        <taxon>Streptophyta</taxon>
        <taxon>Charophyceae</taxon>
        <taxon>Charales</taxon>
        <taxon>Characeae</taxon>
        <taxon>Chara</taxon>
    </lineage>
</organism>
<evidence type="ECO:0000256" key="1">
    <source>
        <dbReference type="PROSITE-ProRule" id="PRU00047"/>
    </source>
</evidence>
<dbReference type="SMART" id="SM00343">
    <property type="entry name" value="ZnF_C2HC"/>
    <property type="match status" value="1"/>
</dbReference>
<keyword evidence="1" id="KW-0863">Zinc-finger</keyword>
<dbReference type="GO" id="GO:0003676">
    <property type="term" value="F:nucleic acid binding"/>
    <property type="evidence" value="ECO:0007669"/>
    <property type="project" value="InterPro"/>
</dbReference>
<proteinExistence type="predicted"/>
<feature type="region of interest" description="Disordered" evidence="2">
    <location>
        <begin position="68"/>
        <end position="99"/>
    </location>
</feature>
<dbReference type="EMBL" id="BFEA01000499">
    <property type="protein sequence ID" value="GBG84950.1"/>
    <property type="molecule type" value="Genomic_DNA"/>
</dbReference>
<dbReference type="Gene3D" id="4.10.60.10">
    <property type="entry name" value="Zinc finger, CCHC-type"/>
    <property type="match status" value="1"/>
</dbReference>